<dbReference type="InParanoid" id="A0A194QMS0"/>
<gene>
    <name evidence="1" type="ORF">RR48_11691</name>
</gene>
<accession>A0A194QMS0</accession>
<keyword evidence="2" id="KW-1185">Reference proteome</keyword>
<dbReference type="Proteomes" id="UP000053240">
    <property type="component" value="Unassembled WGS sequence"/>
</dbReference>
<organism evidence="1 2">
    <name type="scientific">Papilio machaon</name>
    <name type="common">Old World swallowtail butterfly</name>
    <dbReference type="NCBI Taxonomy" id="76193"/>
    <lineage>
        <taxon>Eukaryota</taxon>
        <taxon>Metazoa</taxon>
        <taxon>Ecdysozoa</taxon>
        <taxon>Arthropoda</taxon>
        <taxon>Hexapoda</taxon>
        <taxon>Insecta</taxon>
        <taxon>Pterygota</taxon>
        <taxon>Neoptera</taxon>
        <taxon>Endopterygota</taxon>
        <taxon>Lepidoptera</taxon>
        <taxon>Glossata</taxon>
        <taxon>Ditrysia</taxon>
        <taxon>Papilionoidea</taxon>
        <taxon>Papilionidae</taxon>
        <taxon>Papilioninae</taxon>
        <taxon>Papilio</taxon>
    </lineage>
</organism>
<dbReference type="AlphaFoldDB" id="A0A194QMS0"/>
<name>A0A194QMS0_PAPMA</name>
<evidence type="ECO:0000313" key="2">
    <source>
        <dbReference type="Proteomes" id="UP000053240"/>
    </source>
</evidence>
<reference evidence="1 2" key="1">
    <citation type="journal article" date="2015" name="Nat. Commun.">
        <title>Outbred genome sequencing and CRISPR/Cas9 gene editing in butterflies.</title>
        <authorList>
            <person name="Li X."/>
            <person name="Fan D."/>
            <person name="Zhang W."/>
            <person name="Liu G."/>
            <person name="Zhang L."/>
            <person name="Zhao L."/>
            <person name="Fang X."/>
            <person name="Chen L."/>
            <person name="Dong Y."/>
            <person name="Chen Y."/>
            <person name="Ding Y."/>
            <person name="Zhao R."/>
            <person name="Feng M."/>
            <person name="Zhu Y."/>
            <person name="Feng Y."/>
            <person name="Jiang X."/>
            <person name="Zhu D."/>
            <person name="Xiang H."/>
            <person name="Feng X."/>
            <person name="Li S."/>
            <person name="Wang J."/>
            <person name="Zhang G."/>
            <person name="Kronforst M.R."/>
            <person name="Wang W."/>
        </authorList>
    </citation>
    <scope>NUCLEOTIDE SEQUENCE [LARGE SCALE GENOMIC DNA]</scope>
    <source>
        <strain evidence="1">Ya'a_city_454_Pm</strain>
        <tissue evidence="1">Whole body</tissue>
    </source>
</reference>
<dbReference type="EMBL" id="KQ461195">
    <property type="protein sequence ID" value="KPJ06644.1"/>
    <property type="molecule type" value="Genomic_DNA"/>
</dbReference>
<proteinExistence type="predicted"/>
<evidence type="ECO:0000313" key="1">
    <source>
        <dbReference type="EMBL" id="KPJ06644.1"/>
    </source>
</evidence>
<protein>
    <submittedName>
        <fullName evidence="1">Uncharacterized protein</fullName>
    </submittedName>
</protein>
<sequence length="66" mass="7202">MHRLPFRSSIRLSFRTITVVVFASRQTAGVPDTVETRAHCGERRLTGVADDGARAAISPTHSIVLI</sequence>